<keyword evidence="2" id="KW-0012">Acyltransferase</keyword>
<dbReference type="PROSITE" id="PS51186">
    <property type="entry name" value="GNAT"/>
    <property type="match status" value="1"/>
</dbReference>
<name>H8GCL5_9PSEU</name>
<protein>
    <submittedName>
        <fullName evidence="4">Acetyltransferase</fullName>
    </submittedName>
</protein>
<dbReference type="Pfam" id="PF13302">
    <property type="entry name" value="Acetyltransf_3"/>
    <property type="match status" value="1"/>
</dbReference>
<keyword evidence="5" id="KW-1185">Reference proteome</keyword>
<dbReference type="PANTHER" id="PTHR43877:SF2">
    <property type="entry name" value="AMINOALKYLPHOSPHONATE N-ACETYLTRANSFERASE-RELATED"/>
    <property type="match status" value="1"/>
</dbReference>
<evidence type="ECO:0000313" key="4">
    <source>
        <dbReference type="EMBL" id="EHY89823.1"/>
    </source>
</evidence>
<dbReference type="SUPFAM" id="SSF55729">
    <property type="entry name" value="Acyl-CoA N-acyltransferases (Nat)"/>
    <property type="match status" value="1"/>
</dbReference>
<dbReference type="HOGENOM" id="CLU_013985_29_0_11"/>
<reference evidence="4 5" key="1">
    <citation type="journal article" date="2012" name="Stand. Genomic Sci.">
        <title>Genome sequence of the soil bacterium Saccharomonospora azurea type strain (NA-128(T)).</title>
        <authorList>
            <person name="Klenk H.P."/>
            <person name="Held B."/>
            <person name="Lucas S."/>
            <person name="Lapidus A."/>
            <person name="Copeland A."/>
            <person name="Hammon N."/>
            <person name="Pitluck S."/>
            <person name="Goodwin L.A."/>
            <person name="Han C."/>
            <person name="Tapia R."/>
            <person name="Brambilla E.M."/>
            <person name="Potter G."/>
            <person name="Land M."/>
            <person name="Ivanova N."/>
            <person name="Rohde M."/>
            <person name="Goker M."/>
            <person name="Detter J.C."/>
            <person name="Kyrpides N.C."/>
            <person name="Woyke T."/>
        </authorList>
    </citation>
    <scope>NUCLEOTIDE SEQUENCE [LARGE SCALE GENOMIC DNA]</scope>
    <source>
        <strain evidence="4 5">NA-128</strain>
    </source>
</reference>
<keyword evidence="1" id="KW-0808">Transferase</keyword>
<gene>
    <name evidence="4" type="ORF">SacazDRAFT_02936</name>
</gene>
<dbReference type="PANTHER" id="PTHR43877">
    <property type="entry name" value="AMINOALKYLPHOSPHONATE N-ACETYLTRANSFERASE-RELATED-RELATED"/>
    <property type="match status" value="1"/>
</dbReference>
<evidence type="ECO:0000259" key="3">
    <source>
        <dbReference type="PROSITE" id="PS51186"/>
    </source>
</evidence>
<evidence type="ECO:0000313" key="5">
    <source>
        <dbReference type="Proteomes" id="UP000004705"/>
    </source>
</evidence>
<evidence type="ECO:0000256" key="1">
    <source>
        <dbReference type="ARBA" id="ARBA00022679"/>
    </source>
</evidence>
<dbReference type="Proteomes" id="UP000004705">
    <property type="component" value="Chromosome"/>
</dbReference>
<dbReference type="Gene3D" id="3.40.630.30">
    <property type="match status" value="1"/>
</dbReference>
<dbReference type="OrthoDB" id="5358891at2"/>
<dbReference type="InterPro" id="IPR000182">
    <property type="entry name" value="GNAT_dom"/>
</dbReference>
<feature type="domain" description="N-acetyltransferase" evidence="3">
    <location>
        <begin position="9"/>
        <end position="166"/>
    </location>
</feature>
<dbReference type="AlphaFoldDB" id="H8GCL5"/>
<dbReference type="InterPro" id="IPR016181">
    <property type="entry name" value="Acyl_CoA_acyltransferase"/>
</dbReference>
<evidence type="ECO:0000256" key="2">
    <source>
        <dbReference type="ARBA" id="ARBA00023315"/>
    </source>
</evidence>
<dbReference type="RefSeq" id="WP_005442832.1">
    <property type="nucleotide sequence ID" value="NZ_CM001466.1"/>
</dbReference>
<sequence length="170" mass="18990">MTDRRANPLRLRPAEEGDAELLLRWRNDPVARRWSRNTGELALADHLVWLRGVLASDDRVLLIADEIEENADTGPTPVGMVRFDLLDAAEWEVSIAIAPEHRGRRLARPLLAEGERELRRRRSPGTVLATVHRDNTASVALFRAAGYVPEADTDTDGFLRLRKAVVLGDG</sequence>
<dbReference type="GO" id="GO:0016747">
    <property type="term" value="F:acyltransferase activity, transferring groups other than amino-acyl groups"/>
    <property type="evidence" value="ECO:0007669"/>
    <property type="project" value="InterPro"/>
</dbReference>
<organism evidence="4 5">
    <name type="scientific">Saccharomonospora azurea NA-128</name>
    <dbReference type="NCBI Taxonomy" id="882081"/>
    <lineage>
        <taxon>Bacteria</taxon>
        <taxon>Bacillati</taxon>
        <taxon>Actinomycetota</taxon>
        <taxon>Actinomycetes</taxon>
        <taxon>Pseudonocardiales</taxon>
        <taxon>Pseudonocardiaceae</taxon>
        <taxon>Saccharomonospora</taxon>
    </lineage>
</organism>
<dbReference type="EMBL" id="CM001466">
    <property type="protein sequence ID" value="EHY89823.1"/>
    <property type="molecule type" value="Genomic_DNA"/>
</dbReference>
<proteinExistence type="predicted"/>
<dbReference type="InterPro" id="IPR050832">
    <property type="entry name" value="Bact_Acetyltransf"/>
</dbReference>
<accession>H8GCL5</accession>